<protein>
    <submittedName>
        <fullName evidence="3">Peptidoglycan DD-metalloendopeptidase family protein</fullName>
    </submittedName>
</protein>
<dbReference type="Pfam" id="PF01551">
    <property type="entry name" value="Peptidase_M23"/>
    <property type="match status" value="1"/>
</dbReference>
<evidence type="ECO:0000313" key="4">
    <source>
        <dbReference type="Proteomes" id="UP000468581"/>
    </source>
</evidence>
<dbReference type="SUPFAM" id="SSF51261">
    <property type="entry name" value="Duplicated hybrid motif"/>
    <property type="match status" value="1"/>
</dbReference>
<dbReference type="CDD" id="cd12797">
    <property type="entry name" value="M23_peptidase"/>
    <property type="match status" value="1"/>
</dbReference>
<dbReference type="PROSITE" id="PS51257">
    <property type="entry name" value="PROKAR_LIPOPROTEIN"/>
    <property type="match status" value="1"/>
</dbReference>
<accession>A0A6P0UI31</accession>
<gene>
    <name evidence="3" type="ORF">GWK08_01530</name>
</gene>
<dbReference type="AlphaFoldDB" id="A0A6P0UI31"/>
<sequence length="512" mass="54972">MERASFLSALALMILLIAFSCQTDDDSEQNDLNETSAQEAVINNPIALEFQRRSLAAKQVPPYPFNKEGGIDEITSSATESSDSNEEDVWQTFEEEYGEINFENLHVIDSSNTSTVFPLFNDDNRLIGWLAGYHKEDGDIQYWVKPVESDIVLEEGEQLVYLDDHENEDTSNEDTSQITPSFNDQTIAFSSNCGGGDIVCFANYESVCIGTDGGHMNGFGGTSTDSQDDGDVPLECTQVITGYTCHGGSSTEGIDPGCDDGGGSDIDGWTDPFDGAGGAGGNTGDNNQNCTGGKILNEQNECECPPTQVEDPATGLCGCPDGTTPDGNGNCIDLPCMGDPVSNPEIVSSGSSGKRGGTFGCTRTNANSICDGVERSKRHDGLDIKAGLNDDAYATHTGTVTSIRDTFEPGKYEEGSFGNFVVITFVENGETRHIKFNHLNRVLVEVGDTVNMGDVIGLAGNTGNANPPKGRKVTPHIHIQVFNSNFSQKFDPENFITTQFDSNFNSINNNCN</sequence>
<reference evidence="3 4" key="1">
    <citation type="submission" date="2020-01" db="EMBL/GenBank/DDBJ databases">
        <title>Leptobacterium flavescens.</title>
        <authorList>
            <person name="Wang G."/>
        </authorList>
    </citation>
    <scope>NUCLEOTIDE SEQUENCE [LARGE SCALE GENOMIC DNA]</scope>
    <source>
        <strain evidence="3 4">KCTC 22160</strain>
    </source>
</reference>
<feature type="signal peptide" evidence="1">
    <location>
        <begin position="1"/>
        <end position="23"/>
    </location>
</feature>
<dbReference type="InterPro" id="IPR016047">
    <property type="entry name" value="M23ase_b-sheet_dom"/>
</dbReference>
<evidence type="ECO:0000259" key="2">
    <source>
        <dbReference type="Pfam" id="PF01551"/>
    </source>
</evidence>
<dbReference type="PANTHER" id="PTHR21666">
    <property type="entry name" value="PEPTIDASE-RELATED"/>
    <property type="match status" value="1"/>
</dbReference>
<comment type="caution">
    <text evidence="3">The sequence shown here is derived from an EMBL/GenBank/DDBJ whole genome shotgun (WGS) entry which is preliminary data.</text>
</comment>
<dbReference type="Gene3D" id="2.70.70.10">
    <property type="entry name" value="Glucose Permease (Domain IIA)"/>
    <property type="match status" value="1"/>
</dbReference>
<evidence type="ECO:0000313" key="3">
    <source>
        <dbReference type="EMBL" id="NER12110.1"/>
    </source>
</evidence>
<proteinExistence type="predicted"/>
<dbReference type="InterPro" id="IPR011055">
    <property type="entry name" value="Dup_hybrid_motif"/>
</dbReference>
<keyword evidence="4" id="KW-1185">Reference proteome</keyword>
<name>A0A6P0UI31_9FLAO</name>
<dbReference type="GO" id="GO:0004222">
    <property type="term" value="F:metalloendopeptidase activity"/>
    <property type="evidence" value="ECO:0007669"/>
    <property type="project" value="TreeGrafter"/>
</dbReference>
<evidence type="ECO:0000256" key="1">
    <source>
        <dbReference type="SAM" id="SignalP"/>
    </source>
</evidence>
<feature type="domain" description="M23ase beta-sheet core" evidence="2">
    <location>
        <begin position="378"/>
        <end position="483"/>
    </location>
</feature>
<dbReference type="RefSeq" id="WP_163605146.1">
    <property type="nucleotide sequence ID" value="NZ_JAABOO010000001.1"/>
</dbReference>
<dbReference type="InterPro" id="IPR050570">
    <property type="entry name" value="Cell_wall_metabolism_enzyme"/>
</dbReference>
<organism evidence="3 4">
    <name type="scientific">Leptobacterium flavescens</name>
    <dbReference type="NCBI Taxonomy" id="472055"/>
    <lineage>
        <taxon>Bacteria</taxon>
        <taxon>Pseudomonadati</taxon>
        <taxon>Bacteroidota</taxon>
        <taxon>Flavobacteriia</taxon>
        <taxon>Flavobacteriales</taxon>
        <taxon>Flavobacteriaceae</taxon>
        <taxon>Leptobacterium</taxon>
    </lineage>
</organism>
<dbReference type="Proteomes" id="UP000468581">
    <property type="component" value="Unassembled WGS sequence"/>
</dbReference>
<dbReference type="PANTHER" id="PTHR21666:SF270">
    <property type="entry name" value="MUREIN HYDROLASE ACTIVATOR ENVC"/>
    <property type="match status" value="1"/>
</dbReference>
<dbReference type="EMBL" id="JAABOO010000001">
    <property type="protein sequence ID" value="NER12110.1"/>
    <property type="molecule type" value="Genomic_DNA"/>
</dbReference>
<keyword evidence="1" id="KW-0732">Signal</keyword>
<feature type="chain" id="PRO_5026988882" evidence="1">
    <location>
        <begin position="24"/>
        <end position="512"/>
    </location>
</feature>